<evidence type="ECO:0000313" key="2">
    <source>
        <dbReference type="Proteomes" id="UP000502035"/>
    </source>
</evidence>
<evidence type="ECO:0000313" key="1">
    <source>
        <dbReference type="EMBL" id="QIK74842.1"/>
    </source>
</evidence>
<sequence>MLTHDPAALDDLAHLVSASELLPGEDAALLPGPDRVTRCVDAVAFGQLADFLAGAPQ</sequence>
<dbReference type="EMBL" id="CP049866">
    <property type="protein sequence ID" value="QIK74842.1"/>
    <property type="molecule type" value="Genomic_DNA"/>
</dbReference>
<proteinExistence type="predicted"/>
<keyword evidence="2" id="KW-1185">Reference proteome</keyword>
<organism evidence="1 2">
    <name type="scientific">Nocardioides piscis</name>
    <dbReference type="NCBI Taxonomy" id="2714938"/>
    <lineage>
        <taxon>Bacteria</taxon>
        <taxon>Bacillati</taxon>
        <taxon>Actinomycetota</taxon>
        <taxon>Actinomycetes</taxon>
        <taxon>Propionibacteriales</taxon>
        <taxon>Nocardioidaceae</taxon>
        <taxon>Nocardioides</taxon>
    </lineage>
</organism>
<gene>
    <name evidence="1" type="ORF">G7071_04755</name>
</gene>
<dbReference type="AlphaFoldDB" id="A0A6G7YDE5"/>
<dbReference type="Proteomes" id="UP000502035">
    <property type="component" value="Chromosome"/>
</dbReference>
<protein>
    <submittedName>
        <fullName evidence="1">Uncharacterized protein</fullName>
    </submittedName>
</protein>
<dbReference type="RefSeq" id="WP_166315546.1">
    <property type="nucleotide sequence ID" value="NZ_CP049866.1"/>
</dbReference>
<accession>A0A6G7YDE5</accession>
<dbReference type="KEGG" id="npi:G7071_04755"/>
<reference evidence="1 2" key="1">
    <citation type="submission" date="2020-03" db="EMBL/GenBank/DDBJ databases">
        <title>Nocardioides sp. nov., isolated from fish.</title>
        <authorList>
            <person name="Hyun D.-W."/>
            <person name="Bae J.-W."/>
        </authorList>
    </citation>
    <scope>NUCLEOTIDE SEQUENCE [LARGE SCALE GENOMIC DNA]</scope>
    <source>
        <strain evidence="1 2">HDW12A</strain>
    </source>
</reference>
<name>A0A6G7YDE5_9ACTN</name>